<evidence type="ECO:0000256" key="1">
    <source>
        <dbReference type="ARBA" id="ARBA00022676"/>
    </source>
</evidence>
<evidence type="ECO:0000256" key="2">
    <source>
        <dbReference type="ARBA" id="ARBA00022679"/>
    </source>
</evidence>
<dbReference type="Pfam" id="PF00534">
    <property type="entry name" value="Glycos_transf_1"/>
    <property type="match status" value="1"/>
</dbReference>
<evidence type="ECO:0000259" key="3">
    <source>
        <dbReference type="Pfam" id="PF00534"/>
    </source>
</evidence>
<dbReference type="PANTHER" id="PTHR12526">
    <property type="entry name" value="GLYCOSYLTRANSFERASE"/>
    <property type="match status" value="1"/>
</dbReference>
<evidence type="ECO:0000313" key="4">
    <source>
        <dbReference type="EMBL" id="GAX00949.1"/>
    </source>
</evidence>
<dbReference type="Proteomes" id="UP000198402">
    <property type="component" value="Unassembled WGS sequence"/>
</dbReference>
<dbReference type="SUPFAM" id="SSF53756">
    <property type="entry name" value="UDP-Glycosyltransferase/glycogen phosphorylase"/>
    <property type="match status" value="1"/>
</dbReference>
<evidence type="ECO:0000313" key="5">
    <source>
        <dbReference type="Proteomes" id="UP000198402"/>
    </source>
</evidence>
<dbReference type="EMBL" id="BCMG01000004">
    <property type="protein sequence ID" value="GAX00949.1"/>
    <property type="molecule type" value="Genomic_DNA"/>
</dbReference>
<dbReference type="PANTHER" id="PTHR12526:SF629">
    <property type="entry name" value="TEICHURONIC ACID BIOSYNTHESIS GLYCOSYLTRANSFERASE TUAH-RELATED"/>
    <property type="match status" value="1"/>
</dbReference>
<dbReference type="RefSeq" id="WP_089136483.1">
    <property type="nucleotide sequence ID" value="NZ_BCMG01000004.1"/>
</dbReference>
<dbReference type="OrthoDB" id="570545at2"/>
<accession>A0A1Z5IGY8</accession>
<name>A0A1Z5IGY8_9LACO</name>
<feature type="domain" description="Glycosyl transferase family 1" evidence="3">
    <location>
        <begin position="464"/>
        <end position="533"/>
    </location>
</feature>
<comment type="caution">
    <text evidence="4">The sequence shown here is derived from an EMBL/GenBank/DDBJ whole genome shotgun (WGS) entry which is preliminary data.</text>
</comment>
<proteinExistence type="predicted"/>
<organism evidence="4 5">
    <name type="scientific">Secundilactobacillus silagei JCM 19001</name>
    <dbReference type="NCBI Taxonomy" id="1302250"/>
    <lineage>
        <taxon>Bacteria</taxon>
        <taxon>Bacillati</taxon>
        <taxon>Bacillota</taxon>
        <taxon>Bacilli</taxon>
        <taxon>Lactobacillales</taxon>
        <taxon>Lactobacillaceae</taxon>
        <taxon>Secundilactobacillus</taxon>
    </lineage>
</organism>
<protein>
    <submittedName>
        <fullName evidence="4">Poly(Glycerol-phosphate) alpha-glucosyltransferase</fullName>
    </submittedName>
</protein>
<dbReference type="Gene3D" id="3.40.50.2000">
    <property type="entry name" value="Glycogen Phosphorylase B"/>
    <property type="match status" value="3"/>
</dbReference>
<dbReference type="InterPro" id="IPR001296">
    <property type="entry name" value="Glyco_trans_1"/>
</dbReference>
<reference evidence="4 5" key="1">
    <citation type="submission" date="2015-11" db="EMBL/GenBank/DDBJ databases">
        <title>Draft genome sequences of new species of the genus Lactobacillus isolated from orchardgrass silage.</title>
        <authorList>
            <person name="Tohno M."/>
            <person name="Tanizawa Y."/>
            <person name="Arita M."/>
        </authorList>
    </citation>
    <scope>NUCLEOTIDE SEQUENCE [LARGE SCALE GENOMIC DNA]</scope>
    <source>
        <strain evidence="4 5">IWT126</strain>
    </source>
</reference>
<gene>
    <name evidence="4" type="primary">tagE_1</name>
    <name evidence="4" type="ORF">IWT126_00969</name>
</gene>
<keyword evidence="1" id="KW-0328">Glycosyltransferase</keyword>
<sequence length="651" mass="75398">MYFFVNERVAEQGSGIEHAQVQRGLLFRKNQVSFKIVTRTYTQTGHRDILAWGVNDAELINLFDYYAQTEYVPEHPVHAEDVDWGGRTPAVLEADTNKPDTTLVWEDNDKQKFMGRIHTDPKHDNIVTFTEVFEHFGNLYKVDFYDTRGFVSKTQYVDPDGTPNTNVYLDLDGRPVIEEFLRKKPLRPSEINLRKRKFFEAEGQRKANAKLNGEDFKAGKFETPKDEAIITGYRLVKPNGLTYVLDSFDELTKEFLNDLNNDFFSEKTPNVFISDRSSGASDGMINMAQPAYKVLHLHNLHASDTRDVMTTDANNNYEYDLMNINRFNAVVSATNKQRRDVNKRYKSAAKGFTIPVGVVPQAIRDLDRVPMADRDPHSVLMIVRRAPDKRINAVTEALMIANREHPGLNAHLDVYGYFDGSNNNQTNRDLLKLFEEFKLKQPTMLDDHDQPTDDITKVRRIESDVVTLHNYVTDRDELYRIHRQHQVYALASIMEGFNISMMEAMANGEPAISTDVNYGPNDLVVHGKNGYLTRWAPQGEESLFVKEMADRFYEVFSSDKTLQDLSDQAYELSSRYYEENVWDAWKQLINDANKQWPELYRQHFDLPRYGVAYKGEMDTQFQLGQRANEITWRGPKSVKYFKRMKQLEAQL</sequence>
<dbReference type="AlphaFoldDB" id="A0A1Z5IGY8"/>
<keyword evidence="5" id="KW-1185">Reference proteome</keyword>
<dbReference type="GO" id="GO:0016757">
    <property type="term" value="F:glycosyltransferase activity"/>
    <property type="evidence" value="ECO:0007669"/>
    <property type="project" value="UniProtKB-KW"/>
</dbReference>
<dbReference type="STRING" id="1302250.GCA_001313225_00728"/>
<keyword evidence="2" id="KW-0808">Transferase</keyword>